<dbReference type="VEuPathDB" id="FungiDB:HpaG809899"/>
<dbReference type="EMBL" id="JH597877">
    <property type="status" value="NOT_ANNOTATED_CDS"/>
    <property type="molecule type" value="Genomic_DNA"/>
</dbReference>
<organism evidence="1 2">
    <name type="scientific">Hyaloperonospora arabidopsidis (strain Emoy2)</name>
    <name type="common">Downy mildew agent</name>
    <name type="synonym">Peronospora arabidopsidis</name>
    <dbReference type="NCBI Taxonomy" id="559515"/>
    <lineage>
        <taxon>Eukaryota</taxon>
        <taxon>Sar</taxon>
        <taxon>Stramenopiles</taxon>
        <taxon>Oomycota</taxon>
        <taxon>Peronosporomycetes</taxon>
        <taxon>Peronosporales</taxon>
        <taxon>Peronosporaceae</taxon>
        <taxon>Hyaloperonospora</taxon>
    </lineage>
</organism>
<protein>
    <submittedName>
        <fullName evidence="1">Uncharacterized protein</fullName>
    </submittedName>
</protein>
<reference evidence="1" key="2">
    <citation type="submission" date="2015-06" db="UniProtKB">
        <authorList>
            <consortium name="EnsemblProtists"/>
        </authorList>
    </citation>
    <scope>IDENTIFICATION</scope>
    <source>
        <strain evidence="1">Emoy2</strain>
    </source>
</reference>
<evidence type="ECO:0000313" key="1">
    <source>
        <dbReference type="EnsemblProtists" id="HpaP809899"/>
    </source>
</evidence>
<sequence length="78" mass="8927">MYHILKLATHAAEGGVLAKALLKDLTRPWMYRSKSLVDMEKMLRAIEPKLPDENIAPILGKYMKKKRDPNYIAFVGKV</sequence>
<proteinExistence type="predicted"/>
<keyword evidence="2" id="KW-1185">Reference proteome</keyword>
<evidence type="ECO:0000313" key="2">
    <source>
        <dbReference type="Proteomes" id="UP000011713"/>
    </source>
</evidence>
<dbReference type="EnsemblProtists" id="HpaT809899">
    <property type="protein sequence ID" value="HpaP809899"/>
    <property type="gene ID" value="HpaG809899"/>
</dbReference>
<reference evidence="2" key="1">
    <citation type="journal article" date="2010" name="Science">
        <title>Signatures of adaptation to obligate biotrophy in the Hyaloperonospora arabidopsidis genome.</title>
        <authorList>
            <person name="Baxter L."/>
            <person name="Tripathy S."/>
            <person name="Ishaque N."/>
            <person name="Boot N."/>
            <person name="Cabral A."/>
            <person name="Kemen E."/>
            <person name="Thines M."/>
            <person name="Ah-Fong A."/>
            <person name="Anderson R."/>
            <person name="Badejoko W."/>
            <person name="Bittner-Eddy P."/>
            <person name="Boore J.L."/>
            <person name="Chibucos M.C."/>
            <person name="Coates M."/>
            <person name="Dehal P."/>
            <person name="Delehaunty K."/>
            <person name="Dong S."/>
            <person name="Downton P."/>
            <person name="Dumas B."/>
            <person name="Fabro G."/>
            <person name="Fronick C."/>
            <person name="Fuerstenberg S.I."/>
            <person name="Fulton L."/>
            <person name="Gaulin E."/>
            <person name="Govers F."/>
            <person name="Hughes L."/>
            <person name="Humphray S."/>
            <person name="Jiang R.H."/>
            <person name="Judelson H."/>
            <person name="Kamoun S."/>
            <person name="Kyung K."/>
            <person name="Meijer H."/>
            <person name="Minx P."/>
            <person name="Morris P."/>
            <person name="Nelson J."/>
            <person name="Phuntumart V."/>
            <person name="Qutob D."/>
            <person name="Rehmany A."/>
            <person name="Rougon-Cardoso A."/>
            <person name="Ryden P."/>
            <person name="Torto-Alalibo T."/>
            <person name="Studholme D."/>
            <person name="Wang Y."/>
            <person name="Win J."/>
            <person name="Wood J."/>
            <person name="Clifton S.W."/>
            <person name="Rogers J."/>
            <person name="Van den Ackerveken G."/>
            <person name="Jones J.D."/>
            <person name="McDowell J.M."/>
            <person name="Beynon J."/>
            <person name="Tyler B.M."/>
        </authorList>
    </citation>
    <scope>NUCLEOTIDE SEQUENCE [LARGE SCALE GENOMIC DNA]</scope>
    <source>
        <strain evidence="2">Emoy2</strain>
    </source>
</reference>
<dbReference type="AlphaFoldDB" id="M4BTW2"/>
<accession>M4BTW2</accession>
<dbReference type="InParanoid" id="M4BTW2"/>
<name>M4BTW2_HYAAE</name>
<dbReference type="HOGENOM" id="CLU_2627181_0_0_1"/>
<dbReference type="Proteomes" id="UP000011713">
    <property type="component" value="Unassembled WGS sequence"/>
</dbReference>